<evidence type="ECO:0000256" key="7">
    <source>
        <dbReference type="ARBA" id="ARBA00022801"/>
    </source>
</evidence>
<evidence type="ECO:0000256" key="8">
    <source>
        <dbReference type="ARBA" id="ARBA00023211"/>
    </source>
</evidence>
<evidence type="ECO:0000313" key="11">
    <source>
        <dbReference type="Proteomes" id="UP000825258"/>
    </source>
</evidence>
<comment type="similarity">
    <text evidence="9">Belongs to the arginase family.</text>
</comment>
<keyword evidence="6" id="KW-0479">Metal-binding</keyword>
<organism evidence="10 11">
    <name type="scientific">Flavobacterium okayamense</name>
    <dbReference type="NCBI Taxonomy" id="2830782"/>
    <lineage>
        <taxon>Bacteria</taxon>
        <taxon>Pseudomonadati</taxon>
        <taxon>Bacteroidota</taxon>
        <taxon>Flavobacteriia</taxon>
        <taxon>Flavobacteriales</taxon>
        <taxon>Flavobacteriaceae</taxon>
        <taxon>Flavobacterium</taxon>
    </lineage>
</organism>
<sequence>MNTNITFLINKSEITAGTRGASLGPDAIMTAARQKGSYIFSDNKIEEIRNWNELLNRPIKYPYAKRIIGLLNVYEELNAKVSSLVKSNTFPIVLAADHGSAGGTISGIKSAFPDKRIGVVWIDAHADIHTPYTTPSGNLHGMPLASVLDIDNKECKINDIDAETEEYWNKLKNVGGFSKKINTEDLVYVGVRDTEAGEEFVIEKFGIKSIEVGQLRKEGVTEILKDINEQLKDCDIIYVSFDVDSMDPDLTSYGTGTPVPGGITPNEAKELLTHFAANPKTVCIEVVEVNPCLDEKKNKMAEVTLDLLEAITDVVKERA</sequence>
<keyword evidence="8" id="KW-0464">Manganese</keyword>
<comment type="cofactor">
    <cofactor evidence="1">
        <name>Mn(2+)</name>
        <dbReference type="ChEBI" id="CHEBI:29035"/>
    </cofactor>
</comment>
<protein>
    <recommendedName>
        <fullName evidence="4">Arginase</fullName>
        <ecNumber evidence="3">3.5.3.1</ecNumber>
    </recommendedName>
</protein>
<reference evidence="10 11" key="1">
    <citation type="submission" date="2021-06" db="EMBL/GenBank/DDBJ databases">
        <title>Whole genome sequences of Flavobacterium sp. KK2020170 and assembly.</title>
        <authorList>
            <person name="Kitahara K."/>
            <person name="Miyoshi S."/>
            <person name="Uesaka K."/>
        </authorList>
    </citation>
    <scope>NUCLEOTIDE SEQUENCE [LARGE SCALE GENOMIC DNA]</scope>
    <source>
        <strain evidence="10 11">KK2020170</strain>
    </source>
</reference>
<dbReference type="CDD" id="cd09989">
    <property type="entry name" value="Arginase"/>
    <property type="match status" value="1"/>
</dbReference>
<evidence type="ECO:0000256" key="2">
    <source>
        <dbReference type="ARBA" id="ARBA00005098"/>
    </source>
</evidence>
<keyword evidence="7" id="KW-0378">Hydrolase</keyword>
<dbReference type="InterPro" id="IPR006035">
    <property type="entry name" value="Ureohydrolase"/>
</dbReference>
<dbReference type="PANTHER" id="PTHR43782">
    <property type="entry name" value="ARGINASE"/>
    <property type="match status" value="1"/>
</dbReference>
<dbReference type="InterPro" id="IPR014033">
    <property type="entry name" value="Arginase"/>
</dbReference>
<dbReference type="EC" id="3.5.3.1" evidence="3"/>
<keyword evidence="5" id="KW-0056">Arginine metabolism</keyword>
<comment type="pathway">
    <text evidence="2">Nitrogen metabolism; urea cycle; L-ornithine and urea from L-arginine: step 1/1.</text>
</comment>
<evidence type="ECO:0000313" key="10">
    <source>
        <dbReference type="EMBL" id="BCY27292.1"/>
    </source>
</evidence>
<evidence type="ECO:0000256" key="9">
    <source>
        <dbReference type="PROSITE-ProRule" id="PRU00742"/>
    </source>
</evidence>
<accession>A0ABM7S269</accession>
<dbReference type="RefSeq" id="WP_221258926.1">
    <property type="nucleotide sequence ID" value="NZ_AP024749.1"/>
</dbReference>
<gene>
    <name evidence="10" type="primary">rocF</name>
    <name evidence="10" type="ORF">KK2020170_01600</name>
</gene>
<evidence type="ECO:0000256" key="4">
    <source>
        <dbReference type="ARBA" id="ARBA00018123"/>
    </source>
</evidence>
<dbReference type="PROSITE" id="PS51409">
    <property type="entry name" value="ARGINASE_2"/>
    <property type="match status" value="1"/>
</dbReference>
<dbReference type="Pfam" id="PF00491">
    <property type="entry name" value="Arginase"/>
    <property type="match status" value="1"/>
</dbReference>
<keyword evidence="11" id="KW-1185">Reference proteome</keyword>
<dbReference type="Gene3D" id="3.40.800.10">
    <property type="entry name" value="Ureohydrolase domain"/>
    <property type="match status" value="1"/>
</dbReference>
<evidence type="ECO:0000256" key="5">
    <source>
        <dbReference type="ARBA" id="ARBA00022503"/>
    </source>
</evidence>
<proteinExistence type="inferred from homology"/>
<dbReference type="SUPFAM" id="SSF52768">
    <property type="entry name" value="Arginase/deacetylase"/>
    <property type="match status" value="1"/>
</dbReference>
<dbReference type="PRINTS" id="PR00116">
    <property type="entry name" value="ARGINASE"/>
</dbReference>
<dbReference type="InterPro" id="IPR023696">
    <property type="entry name" value="Ureohydrolase_dom_sf"/>
</dbReference>
<name>A0ABM7S269_9FLAO</name>
<dbReference type="EMBL" id="AP024749">
    <property type="protein sequence ID" value="BCY27292.1"/>
    <property type="molecule type" value="Genomic_DNA"/>
</dbReference>
<evidence type="ECO:0000256" key="3">
    <source>
        <dbReference type="ARBA" id="ARBA00012168"/>
    </source>
</evidence>
<dbReference type="Proteomes" id="UP000825258">
    <property type="component" value="Chromosome"/>
</dbReference>
<evidence type="ECO:0000256" key="6">
    <source>
        <dbReference type="ARBA" id="ARBA00022723"/>
    </source>
</evidence>
<dbReference type="PANTHER" id="PTHR43782:SF3">
    <property type="entry name" value="ARGINASE"/>
    <property type="match status" value="1"/>
</dbReference>
<evidence type="ECO:0000256" key="1">
    <source>
        <dbReference type="ARBA" id="ARBA00001936"/>
    </source>
</evidence>